<evidence type="ECO:0000256" key="1">
    <source>
        <dbReference type="ARBA" id="ARBA00009981"/>
    </source>
</evidence>
<comment type="similarity">
    <text evidence="1 2">Belongs to the phD/YefM antitoxin family.</text>
</comment>
<evidence type="ECO:0000313" key="3">
    <source>
        <dbReference type="EMBL" id="GIU67427.1"/>
    </source>
</evidence>
<organism evidence="3 4">
    <name type="scientific">Candidatus Phycosocius spiralis</name>
    <dbReference type="NCBI Taxonomy" id="2815099"/>
    <lineage>
        <taxon>Bacteria</taxon>
        <taxon>Pseudomonadati</taxon>
        <taxon>Pseudomonadota</taxon>
        <taxon>Alphaproteobacteria</taxon>
        <taxon>Caulobacterales</taxon>
        <taxon>Caulobacterales incertae sedis</taxon>
        <taxon>Candidatus Phycosocius</taxon>
    </lineage>
</organism>
<dbReference type="InterPro" id="IPR036165">
    <property type="entry name" value="YefM-like_sf"/>
</dbReference>
<reference evidence="3" key="2">
    <citation type="journal article" date="2023" name="ISME Commun">
        <title>Characterization of a bloom-associated alphaproteobacterial lineage, 'Candidatus Phycosocius': insights into freshwater algal-bacterial interactions.</title>
        <authorList>
            <person name="Tanabe Y."/>
            <person name="Yamaguchi H."/>
            <person name="Yoshida M."/>
            <person name="Kai A."/>
            <person name="Okazaki Y."/>
        </authorList>
    </citation>
    <scope>NUCLEOTIDE SEQUENCE</scope>
    <source>
        <strain evidence="3">BOTRYCO-1</strain>
    </source>
</reference>
<dbReference type="NCBIfam" id="TIGR01552">
    <property type="entry name" value="phd_fam"/>
    <property type="match status" value="1"/>
</dbReference>
<dbReference type="Gene3D" id="3.40.1620.10">
    <property type="entry name" value="YefM-like domain"/>
    <property type="match status" value="1"/>
</dbReference>
<reference evidence="3" key="1">
    <citation type="submission" date="2021-05" db="EMBL/GenBank/DDBJ databases">
        <authorList>
            <person name="Tanabe Y."/>
        </authorList>
    </citation>
    <scope>NUCLEOTIDE SEQUENCE</scope>
    <source>
        <strain evidence="3">BOTRYCO-1</strain>
    </source>
</reference>
<evidence type="ECO:0000313" key="4">
    <source>
        <dbReference type="Proteomes" id="UP001161064"/>
    </source>
</evidence>
<dbReference type="SUPFAM" id="SSF143120">
    <property type="entry name" value="YefM-like"/>
    <property type="match status" value="1"/>
</dbReference>
<sequence>MASQVAAFDAKQKLSELLNRAHGGETIVITRHGVPYAKLVPIEAPADRQEAKHHLLERLRTQASLNLPPVPREWLYERDSI</sequence>
<dbReference type="Pfam" id="PF02604">
    <property type="entry name" value="PhdYeFM_antitox"/>
    <property type="match status" value="1"/>
</dbReference>
<dbReference type="EMBL" id="BPFZ01000009">
    <property type="protein sequence ID" value="GIU67427.1"/>
    <property type="molecule type" value="Genomic_DNA"/>
</dbReference>
<dbReference type="InterPro" id="IPR051416">
    <property type="entry name" value="phD-YefM_TA_antitoxins"/>
</dbReference>
<evidence type="ECO:0000256" key="2">
    <source>
        <dbReference type="RuleBase" id="RU362080"/>
    </source>
</evidence>
<dbReference type="RefSeq" id="WP_284360320.1">
    <property type="nucleotide sequence ID" value="NZ_BPFZ01000009.1"/>
</dbReference>
<gene>
    <name evidence="3" type="ORF">PsB1_1581</name>
</gene>
<keyword evidence="4" id="KW-1185">Reference proteome</keyword>
<comment type="function">
    <text evidence="2">Antitoxin component of a type II toxin-antitoxin (TA) system.</text>
</comment>
<dbReference type="Proteomes" id="UP001161064">
    <property type="component" value="Unassembled WGS sequence"/>
</dbReference>
<comment type="caution">
    <text evidence="3">The sequence shown here is derived from an EMBL/GenBank/DDBJ whole genome shotgun (WGS) entry which is preliminary data.</text>
</comment>
<dbReference type="PANTHER" id="PTHR35377">
    <property type="entry name" value="ANTITOXIN VAPB49-RELATED-RELATED"/>
    <property type="match status" value="1"/>
</dbReference>
<name>A0ABQ4PWI7_9PROT</name>
<proteinExistence type="inferred from homology"/>
<dbReference type="InterPro" id="IPR006442">
    <property type="entry name" value="Antitoxin_Phd/YefM"/>
</dbReference>
<protein>
    <recommendedName>
        <fullName evidence="2">Antitoxin</fullName>
    </recommendedName>
</protein>
<accession>A0ABQ4PWI7</accession>